<dbReference type="GO" id="GO:0016491">
    <property type="term" value="F:oxidoreductase activity"/>
    <property type="evidence" value="ECO:0007669"/>
    <property type="project" value="UniProtKB-KW"/>
</dbReference>
<dbReference type="GO" id="GO:0071949">
    <property type="term" value="F:FAD binding"/>
    <property type="evidence" value="ECO:0007669"/>
    <property type="project" value="InterPro"/>
</dbReference>
<dbReference type="OrthoDB" id="26910at2157"/>
<accession>N0BEG6</accession>
<keyword evidence="3" id="KW-0285">Flavoprotein</keyword>
<dbReference type="SUPFAM" id="SSF55103">
    <property type="entry name" value="FAD-linked oxidases, C-terminal domain"/>
    <property type="match status" value="1"/>
</dbReference>
<reference evidence="7 8" key="1">
    <citation type="journal article" date="2013" name="Genome Announc.">
        <title>Complete Genome Sequence of the Thermophilic and Facultatively Chemolithoautotrophic Sulfate Reducer Archaeoglobus sulfaticallidus Strain PM70-1T.</title>
        <authorList>
            <person name="Stokke R."/>
            <person name="Hocking W.P."/>
            <person name="Steinsbu B.O."/>
            <person name="Steen I.H."/>
        </authorList>
    </citation>
    <scope>NUCLEOTIDE SEQUENCE [LARGE SCALE GENOMIC DNA]</scope>
    <source>
        <strain evidence="7">PM70-1</strain>
    </source>
</reference>
<dbReference type="STRING" id="387631.Asulf_00639"/>
<dbReference type="Gene3D" id="1.10.45.10">
    <property type="entry name" value="Vanillyl-alcohol Oxidase, Chain A, domain 4"/>
    <property type="match status" value="1"/>
</dbReference>
<dbReference type="eggNOG" id="arCOG00337">
    <property type="taxonomic scope" value="Archaea"/>
</dbReference>
<evidence type="ECO:0000256" key="4">
    <source>
        <dbReference type="ARBA" id="ARBA00022827"/>
    </source>
</evidence>
<name>N0BEG6_9EURY</name>
<dbReference type="PANTHER" id="PTHR42934">
    <property type="entry name" value="GLYCOLATE OXIDASE SUBUNIT GLCD"/>
    <property type="match status" value="1"/>
</dbReference>
<comment type="cofactor">
    <cofactor evidence="1">
        <name>FAD</name>
        <dbReference type="ChEBI" id="CHEBI:57692"/>
    </cofactor>
</comment>
<gene>
    <name evidence="7" type="ORF">Asulf_00639</name>
</gene>
<dbReference type="Gene3D" id="3.30.465.10">
    <property type="match status" value="1"/>
</dbReference>
<protein>
    <submittedName>
        <fullName evidence="7">FAD/FMN-containing dehydrogenase</fullName>
    </submittedName>
</protein>
<dbReference type="InterPro" id="IPR051914">
    <property type="entry name" value="FAD-linked_OxidoTrans_Type4"/>
</dbReference>
<dbReference type="Proteomes" id="UP000013307">
    <property type="component" value="Chromosome"/>
</dbReference>
<dbReference type="Gene3D" id="3.30.70.2740">
    <property type="match status" value="1"/>
</dbReference>
<dbReference type="FunFam" id="1.10.45.10:FF:000001">
    <property type="entry name" value="D-lactate dehydrogenase mitochondrial"/>
    <property type="match status" value="1"/>
</dbReference>
<dbReference type="HOGENOM" id="CLU_017779_9_2_2"/>
<proteinExistence type="inferred from homology"/>
<dbReference type="InterPro" id="IPR006094">
    <property type="entry name" value="Oxid_FAD_bind_N"/>
</dbReference>
<keyword evidence="4" id="KW-0274">FAD</keyword>
<comment type="similarity">
    <text evidence="2">Belongs to the FAD-binding oxidoreductase/transferase type 4 family.</text>
</comment>
<dbReference type="InterPro" id="IPR004113">
    <property type="entry name" value="FAD-bd_oxidored_4_C"/>
</dbReference>
<evidence type="ECO:0000256" key="1">
    <source>
        <dbReference type="ARBA" id="ARBA00001974"/>
    </source>
</evidence>
<dbReference type="AlphaFoldDB" id="N0BEG6"/>
<evidence type="ECO:0000313" key="8">
    <source>
        <dbReference type="Proteomes" id="UP000013307"/>
    </source>
</evidence>
<evidence type="ECO:0000256" key="2">
    <source>
        <dbReference type="ARBA" id="ARBA00008000"/>
    </source>
</evidence>
<evidence type="ECO:0000256" key="3">
    <source>
        <dbReference type="ARBA" id="ARBA00022630"/>
    </source>
</evidence>
<keyword evidence="8" id="KW-1185">Reference proteome</keyword>
<evidence type="ECO:0000313" key="7">
    <source>
        <dbReference type="EMBL" id="AGK60657.1"/>
    </source>
</evidence>
<dbReference type="EMBL" id="CP005290">
    <property type="protein sequence ID" value="AGK60657.1"/>
    <property type="molecule type" value="Genomic_DNA"/>
</dbReference>
<dbReference type="GeneID" id="15392282"/>
<feature type="domain" description="FAD-binding PCMH-type" evidence="6">
    <location>
        <begin position="33"/>
        <end position="211"/>
    </location>
</feature>
<dbReference type="PROSITE" id="PS51387">
    <property type="entry name" value="FAD_PCMH"/>
    <property type="match status" value="1"/>
</dbReference>
<dbReference type="PANTHER" id="PTHR42934:SF2">
    <property type="entry name" value="GLYCOLATE OXIDASE SUBUNIT GLCD"/>
    <property type="match status" value="1"/>
</dbReference>
<dbReference type="Pfam" id="PF01565">
    <property type="entry name" value="FAD_binding_4"/>
    <property type="match status" value="1"/>
</dbReference>
<dbReference type="KEGG" id="ast:Asulf_00639"/>
<evidence type="ECO:0000259" key="6">
    <source>
        <dbReference type="PROSITE" id="PS51387"/>
    </source>
</evidence>
<dbReference type="InterPro" id="IPR016164">
    <property type="entry name" value="FAD-linked_Oxase-like_C"/>
</dbReference>
<dbReference type="FunFam" id="3.30.70.2740:FF:000001">
    <property type="entry name" value="D-lactate dehydrogenase mitochondrial"/>
    <property type="match status" value="1"/>
</dbReference>
<sequence>MDVVNKLREIVGEENVSDDELVKALHAKDAIGKVGEAIAVVFPENTEQVAKIVKFCYENGIKIYPQGSSTELSGSSTPHRGIVISFSKMNSIEEINITDGYAVVQPGVRLVELEEELNKHGYMFPVDPGSLRSATVGGAINTGAGGMRGAKYGTMVDWVLGLEAVLPTGEIINIGSKTLKCRQGYNLTKLIVGSEGTLCLVTKAILKIAPMSENMVYAAAFFETAEKAMAAVAEIRKRRILPAVMEFFDEDVVRMGREMVDVDGEGNMLIIGVECNHEASERIASTLNEILSRDASKVIVAKDAREAEEKNLMGLRRAFYPLAIKLGSEEFKTSSTLVLIEDFAVPVSKLPEAINAVKEIGKKYGFTVLTGGHVGDGNIHPMIWTSPEDKDMLDKAEKFYIEVMEVALKLGGTVSAEHGIGEMKKLGLEMEMKYRNSEKALEIMREIKKVFDPKNILNPGKVI</sequence>
<dbReference type="InterPro" id="IPR016166">
    <property type="entry name" value="FAD-bd_PCMH"/>
</dbReference>
<dbReference type="InterPro" id="IPR016169">
    <property type="entry name" value="FAD-bd_PCMH_sub2"/>
</dbReference>
<dbReference type="InterPro" id="IPR016171">
    <property type="entry name" value="Vanillyl_alc_oxidase_C-sub2"/>
</dbReference>
<organism evidence="7 8">
    <name type="scientific">Archaeoglobus sulfaticallidus PM70-1</name>
    <dbReference type="NCBI Taxonomy" id="387631"/>
    <lineage>
        <taxon>Archaea</taxon>
        <taxon>Methanobacteriati</taxon>
        <taxon>Methanobacteriota</taxon>
        <taxon>Archaeoglobi</taxon>
        <taxon>Archaeoglobales</taxon>
        <taxon>Archaeoglobaceae</taxon>
        <taxon>Archaeoglobus</taxon>
    </lineage>
</organism>
<keyword evidence="5" id="KW-0560">Oxidoreductase</keyword>
<dbReference type="Pfam" id="PF02913">
    <property type="entry name" value="FAD-oxidase_C"/>
    <property type="match status" value="1"/>
</dbReference>
<dbReference type="SUPFAM" id="SSF56176">
    <property type="entry name" value="FAD-binding/transporter-associated domain-like"/>
    <property type="match status" value="1"/>
</dbReference>
<dbReference type="RefSeq" id="WP_015590256.1">
    <property type="nucleotide sequence ID" value="NC_021169.1"/>
</dbReference>
<evidence type="ECO:0000256" key="5">
    <source>
        <dbReference type="ARBA" id="ARBA00023002"/>
    </source>
</evidence>
<dbReference type="InterPro" id="IPR036318">
    <property type="entry name" value="FAD-bd_PCMH-like_sf"/>
</dbReference>